<dbReference type="SMART" id="SM00399">
    <property type="entry name" value="ZnF_C4"/>
    <property type="match status" value="1"/>
</dbReference>
<evidence type="ECO:0000256" key="7">
    <source>
        <dbReference type="ARBA" id="ARBA00023170"/>
    </source>
</evidence>
<evidence type="ECO:0000313" key="14">
    <source>
        <dbReference type="Proteomes" id="UP000663832"/>
    </source>
</evidence>
<dbReference type="InterPro" id="IPR035500">
    <property type="entry name" value="NHR-like_dom_sf"/>
</dbReference>
<keyword evidence="8" id="KW-0539">Nucleus</keyword>
<dbReference type="PANTHER" id="PTHR24082:SF283">
    <property type="entry name" value="NUCLEAR HORMONE RECEPTOR HR96"/>
    <property type="match status" value="1"/>
</dbReference>
<dbReference type="EMBL" id="CAJNOM010000016">
    <property type="protein sequence ID" value="CAF0801938.1"/>
    <property type="molecule type" value="Genomic_DNA"/>
</dbReference>
<keyword evidence="14" id="KW-1185">Reference proteome</keyword>
<dbReference type="GO" id="GO:0008270">
    <property type="term" value="F:zinc ion binding"/>
    <property type="evidence" value="ECO:0007669"/>
    <property type="project" value="UniProtKB-KW"/>
</dbReference>
<evidence type="ECO:0000256" key="1">
    <source>
        <dbReference type="ARBA" id="ARBA00022723"/>
    </source>
</evidence>
<dbReference type="Gene3D" id="3.30.50.10">
    <property type="entry name" value="Erythroid Transcription Factor GATA-1, subunit A"/>
    <property type="match status" value="1"/>
</dbReference>
<dbReference type="SUPFAM" id="SSF48508">
    <property type="entry name" value="Nuclear receptor ligand-binding domain"/>
    <property type="match status" value="1"/>
</dbReference>
<keyword evidence="1" id="KW-0479">Metal-binding</keyword>
<proteinExistence type="predicted"/>
<evidence type="ECO:0000256" key="3">
    <source>
        <dbReference type="ARBA" id="ARBA00022833"/>
    </source>
</evidence>
<sequence length="369" mass="43282">MECTGSKKRKQLLEITDMSNTDGKSSVCHKDLICTVCGAAATGFNFAVITCMCCKAFFRRNALFGLQSLQCRYLSENCAINIKTRRDCSYCRLKKCFEVGMKKDLILTDDLKRIKREKILANRQMTLGIIRPINLFNLKINTQLKEIDSSYLTNIYNAYEEYCRLPLLSFERSEVEALGQQPIKSRIKMQNYIQYYTKHETLLINFFERIPELKQLPPNQQTALCKHNMRFLVRISLMETISNDTPLWPAINLLLQTIYGDLLKESEDLLHTFKDQMNDSTSIRLLLIILLFSTYCTYDEYIDTMRVYKVQEKYTELLWLYLTERHGQFIASQKFSIIVRHCLHLQTIGHFAELKRLKMQESNLLLELE</sequence>
<name>A0A813T9C1_9BILA</name>
<dbReference type="OrthoDB" id="6355676at2759"/>
<dbReference type="GO" id="GO:0045944">
    <property type="term" value="P:positive regulation of transcription by RNA polymerase II"/>
    <property type="evidence" value="ECO:0007669"/>
    <property type="project" value="TreeGrafter"/>
</dbReference>
<dbReference type="GO" id="GO:0000978">
    <property type="term" value="F:RNA polymerase II cis-regulatory region sequence-specific DNA binding"/>
    <property type="evidence" value="ECO:0007669"/>
    <property type="project" value="TreeGrafter"/>
</dbReference>
<dbReference type="Proteomes" id="UP000663877">
    <property type="component" value="Unassembled WGS sequence"/>
</dbReference>
<dbReference type="EMBL" id="CAJNOM010000017">
    <property type="protein sequence ID" value="CAF0805822.1"/>
    <property type="molecule type" value="Genomic_DNA"/>
</dbReference>
<keyword evidence="5" id="KW-0238">DNA-binding</keyword>
<evidence type="ECO:0000313" key="13">
    <source>
        <dbReference type="EMBL" id="CAF0813375.1"/>
    </source>
</evidence>
<dbReference type="PROSITE" id="PS51030">
    <property type="entry name" value="NUCLEAR_REC_DBD_2"/>
    <property type="match status" value="1"/>
</dbReference>
<keyword evidence="4" id="KW-0805">Transcription regulation</keyword>
<dbReference type="Pfam" id="PF00105">
    <property type="entry name" value="zf-C4"/>
    <property type="match status" value="1"/>
</dbReference>
<dbReference type="InterPro" id="IPR050234">
    <property type="entry name" value="Nuclear_hormone_rcpt_NR1"/>
</dbReference>
<dbReference type="InterPro" id="IPR001628">
    <property type="entry name" value="Znf_hrmn_rcpt"/>
</dbReference>
<dbReference type="SUPFAM" id="SSF57716">
    <property type="entry name" value="Glucocorticoid receptor-like (DNA-binding domain)"/>
    <property type="match status" value="1"/>
</dbReference>
<evidence type="ECO:0000259" key="9">
    <source>
        <dbReference type="PROSITE" id="PS51030"/>
    </source>
</evidence>
<dbReference type="PROSITE" id="PS51843">
    <property type="entry name" value="NR_LBD"/>
    <property type="match status" value="1"/>
</dbReference>
<keyword evidence="6" id="KW-0804">Transcription</keyword>
<keyword evidence="7" id="KW-0675">Receptor</keyword>
<gene>
    <name evidence="13" type="ORF">BJG266_LOCUS5857</name>
    <name evidence="11" type="ORF">QVE165_LOCUS4267</name>
    <name evidence="12" type="ORF">QVE165_LOCUS4468</name>
</gene>
<evidence type="ECO:0000256" key="4">
    <source>
        <dbReference type="ARBA" id="ARBA00023015"/>
    </source>
</evidence>
<reference evidence="12" key="1">
    <citation type="submission" date="2021-02" db="EMBL/GenBank/DDBJ databases">
        <authorList>
            <person name="Nowell W R."/>
        </authorList>
    </citation>
    <scope>NUCLEOTIDE SEQUENCE</scope>
</reference>
<dbReference type="InterPro" id="IPR000536">
    <property type="entry name" value="Nucl_hrmn_rcpt_lig-bd"/>
</dbReference>
<dbReference type="EMBL" id="CAJNOI010000016">
    <property type="protein sequence ID" value="CAF0813375.1"/>
    <property type="molecule type" value="Genomic_DNA"/>
</dbReference>
<evidence type="ECO:0000256" key="8">
    <source>
        <dbReference type="ARBA" id="ARBA00023242"/>
    </source>
</evidence>
<dbReference type="Proteomes" id="UP000663832">
    <property type="component" value="Unassembled WGS sequence"/>
</dbReference>
<dbReference type="PRINTS" id="PR00047">
    <property type="entry name" value="STROIDFINGER"/>
</dbReference>
<dbReference type="GO" id="GO:0000122">
    <property type="term" value="P:negative regulation of transcription by RNA polymerase II"/>
    <property type="evidence" value="ECO:0007669"/>
    <property type="project" value="TreeGrafter"/>
</dbReference>
<protein>
    <recommendedName>
        <fullName evidence="15">Nuclear receptor domain-containing protein</fullName>
    </recommendedName>
</protein>
<evidence type="ECO:0000259" key="10">
    <source>
        <dbReference type="PROSITE" id="PS51843"/>
    </source>
</evidence>
<evidence type="ECO:0008006" key="15">
    <source>
        <dbReference type="Google" id="ProtNLM"/>
    </source>
</evidence>
<evidence type="ECO:0000313" key="12">
    <source>
        <dbReference type="EMBL" id="CAF0805822.1"/>
    </source>
</evidence>
<dbReference type="InterPro" id="IPR013088">
    <property type="entry name" value="Znf_NHR/GATA"/>
</dbReference>
<keyword evidence="2" id="KW-0863">Zinc-finger</keyword>
<comment type="caution">
    <text evidence="12">The sequence shown here is derived from an EMBL/GenBank/DDBJ whole genome shotgun (WGS) entry which is preliminary data.</text>
</comment>
<dbReference type="GO" id="GO:0004879">
    <property type="term" value="F:nuclear receptor activity"/>
    <property type="evidence" value="ECO:0007669"/>
    <property type="project" value="TreeGrafter"/>
</dbReference>
<dbReference type="GO" id="GO:0030154">
    <property type="term" value="P:cell differentiation"/>
    <property type="evidence" value="ECO:0007669"/>
    <property type="project" value="TreeGrafter"/>
</dbReference>
<evidence type="ECO:0000256" key="5">
    <source>
        <dbReference type="ARBA" id="ARBA00023125"/>
    </source>
</evidence>
<evidence type="ECO:0000256" key="6">
    <source>
        <dbReference type="ARBA" id="ARBA00023163"/>
    </source>
</evidence>
<accession>A0A813T9C1</accession>
<feature type="domain" description="NR LBD" evidence="10">
    <location>
        <begin position="159"/>
        <end position="369"/>
    </location>
</feature>
<keyword evidence="3" id="KW-0862">Zinc</keyword>
<dbReference type="PROSITE" id="PS00031">
    <property type="entry name" value="NUCLEAR_REC_DBD_1"/>
    <property type="match status" value="1"/>
</dbReference>
<dbReference type="PANTHER" id="PTHR24082">
    <property type="entry name" value="NUCLEAR HORMONE RECEPTOR"/>
    <property type="match status" value="1"/>
</dbReference>
<organism evidence="12 14">
    <name type="scientific">Adineta steineri</name>
    <dbReference type="NCBI Taxonomy" id="433720"/>
    <lineage>
        <taxon>Eukaryota</taxon>
        <taxon>Metazoa</taxon>
        <taxon>Spiralia</taxon>
        <taxon>Gnathifera</taxon>
        <taxon>Rotifera</taxon>
        <taxon>Eurotatoria</taxon>
        <taxon>Bdelloidea</taxon>
        <taxon>Adinetida</taxon>
        <taxon>Adinetidae</taxon>
        <taxon>Adineta</taxon>
    </lineage>
</organism>
<dbReference type="Gene3D" id="1.10.565.10">
    <property type="entry name" value="Retinoid X Receptor"/>
    <property type="match status" value="1"/>
</dbReference>
<feature type="domain" description="Nuclear receptor" evidence="9">
    <location>
        <begin position="31"/>
        <end position="108"/>
    </location>
</feature>
<dbReference type="AlphaFoldDB" id="A0A813T9C1"/>
<evidence type="ECO:0000256" key="2">
    <source>
        <dbReference type="ARBA" id="ARBA00022771"/>
    </source>
</evidence>
<evidence type="ECO:0000313" key="11">
    <source>
        <dbReference type="EMBL" id="CAF0801938.1"/>
    </source>
</evidence>